<evidence type="ECO:0000256" key="1">
    <source>
        <dbReference type="ARBA" id="ARBA00004903"/>
    </source>
</evidence>
<dbReference type="GO" id="GO:0046452">
    <property type="term" value="P:dihydrofolate metabolic process"/>
    <property type="evidence" value="ECO:0007669"/>
    <property type="project" value="TreeGrafter"/>
</dbReference>
<keyword evidence="8" id="KW-1185">Reference proteome</keyword>
<evidence type="ECO:0000313" key="7">
    <source>
        <dbReference type="EMBL" id="KCV70632.1"/>
    </source>
</evidence>
<comment type="pathway">
    <text evidence="1">Cofactor biosynthesis; tetrahydrofolate biosynthesis; 5,6,7,8-tetrahydrofolate from 7,8-dihydrofolate: step 1/1.</text>
</comment>
<dbReference type="InterPro" id="IPR012259">
    <property type="entry name" value="DHFR"/>
</dbReference>
<evidence type="ECO:0000256" key="3">
    <source>
        <dbReference type="ARBA" id="ARBA00022563"/>
    </source>
</evidence>
<evidence type="ECO:0000259" key="6">
    <source>
        <dbReference type="PROSITE" id="PS51330"/>
    </source>
</evidence>
<keyword evidence="3" id="KW-0554">One-carbon metabolism</keyword>
<dbReference type="GO" id="GO:0006730">
    <property type="term" value="P:one-carbon metabolic process"/>
    <property type="evidence" value="ECO:0007669"/>
    <property type="project" value="UniProtKB-KW"/>
</dbReference>
<dbReference type="PROSITE" id="PS51330">
    <property type="entry name" value="DHFR_2"/>
    <property type="match status" value="1"/>
</dbReference>
<dbReference type="eggNOG" id="KOG1324">
    <property type="taxonomic scope" value="Eukaryota"/>
</dbReference>
<protein>
    <recommendedName>
        <fullName evidence="2">dihydrofolate reductase</fullName>
        <ecNumber evidence="2">1.5.1.3</ecNumber>
    </recommendedName>
</protein>
<dbReference type="CDD" id="cd00209">
    <property type="entry name" value="DHFR"/>
    <property type="match status" value="1"/>
</dbReference>
<keyword evidence="4" id="KW-0521">NADP</keyword>
<evidence type="ECO:0000256" key="4">
    <source>
        <dbReference type="ARBA" id="ARBA00022857"/>
    </source>
</evidence>
<evidence type="ECO:0000256" key="5">
    <source>
        <dbReference type="ARBA" id="ARBA00023002"/>
    </source>
</evidence>
<dbReference type="GeneID" id="20527714"/>
<dbReference type="GO" id="GO:0005739">
    <property type="term" value="C:mitochondrion"/>
    <property type="evidence" value="ECO:0007669"/>
    <property type="project" value="TreeGrafter"/>
</dbReference>
<dbReference type="Pfam" id="PF00186">
    <property type="entry name" value="DHFR_1"/>
    <property type="match status" value="1"/>
</dbReference>
<dbReference type="EMBL" id="KB932204">
    <property type="protein sequence ID" value="KCV70632.1"/>
    <property type="molecule type" value="Genomic_DNA"/>
</dbReference>
<evidence type="ECO:0000256" key="2">
    <source>
        <dbReference type="ARBA" id="ARBA00012856"/>
    </source>
</evidence>
<dbReference type="GO" id="GO:0046655">
    <property type="term" value="P:folic acid metabolic process"/>
    <property type="evidence" value="ECO:0007669"/>
    <property type="project" value="TreeGrafter"/>
</dbReference>
<dbReference type="SUPFAM" id="SSF53597">
    <property type="entry name" value="Dihydrofolate reductase-like"/>
    <property type="match status" value="1"/>
</dbReference>
<dbReference type="PANTHER" id="PTHR48069">
    <property type="entry name" value="DIHYDROFOLATE REDUCTASE"/>
    <property type="match status" value="1"/>
</dbReference>
<dbReference type="EC" id="1.5.1.3" evidence="2"/>
<dbReference type="PANTHER" id="PTHR48069:SF3">
    <property type="entry name" value="DIHYDROFOLATE REDUCTASE"/>
    <property type="match status" value="1"/>
</dbReference>
<dbReference type="Gene3D" id="3.40.430.10">
    <property type="entry name" value="Dihydrofolate Reductase, subunit A"/>
    <property type="match status" value="1"/>
</dbReference>
<dbReference type="AlphaFoldDB" id="A0A058ZB29"/>
<name>A0A058ZB29_FONAL</name>
<evidence type="ECO:0000313" key="8">
    <source>
        <dbReference type="Proteomes" id="UP000030693"/>
    </source>
</evidence>
<accession>A0A058ZB29</accession>
<proteinExistence type="predicted"/>
<dbReference type="OrthoDB" id="4664297at2759"/>
<keyword evidence="5" id="KW-0560">Oxidoreductase</keyword>
<dbReference type="GO" id="GO:0050661">
    <property type="term" value="F:NADP binding"/>
    <property type="evidence" value="ECO:0007669"/>
    <property type="project" value="InterPro"/>
</dbReference>
<dbReference type="STRING" id="691883.A0A058ZB29"/>
<gene>
    <name evidence="7" type="ORF">H696_02989</name>
</gene>
<reference evidence="7" key="1">
    <citation type="submission" date="2013-04" db="EMBL/GenBank/DDBJ databases">
        <title>The Genome Sequence of Fonticula alba ATCC 38817.</title>
        <authorList>
            <consortium name="The Broad Institute Genomics Platform"/>
            <person name="Russ C."/>
            <person name="Cuomo C."/>
            <person name="Burger G."/>
            <person name="Gray M.W."/>
            <person name="Holland P.W.H."/>
            <person name="King N."/>
            <person name="Lang F.B.F."/>
            <person name="Roger A.J."/>
            <person name="Ruiz-Trillo I."/>
            <person name="Brown M."/>
            <person name="Walker B."/>
            <person name="Young S."/>
            <person name="Zeng Q."/>
            <person name="Gargeya S."/>
            <person name="Fitzgerald M."/>
            <person name="Haas B."/>
            <person name="Abouelleil A."/>
            <person name="Allen A.W."/>
            <person name="Alvarado L."/>
            <person name="Arachchi H.M."/>
            <person name="Berlin A.M."/>
            <person name="Chapman S.B."/>
            <person name="Gainer-Dewar J."/>
            <person name="Goldberg J."/>
            <person name="Griggs A."/>
            <person name="Gujja S."/>
            <person name="Hansen M."/>
            <person name="Howarth C."/>
            <person name="Imamovic A."/>
            <person name="Ireland A."/>
            <person name="Larimer J."/>
            <person name="McCowan C."/>
            <person name="Murphy C."/>
            <person name="Pearson M."/>
            <person name="Poon T.W."/>
            <person name="Priest M."/>
            <person name="Roberts A."/>
            <person name="Saif S."/>
            <person name="Shea T."/>
            <person name="Sisk P."/>
            <person name="Sykes S."/>
            <person name="Wortman J."/>
            <person name="Nusbaum C."/>
            <person name="Birren B."/>
        </authorList>
    </citation>
    <scope>NUCLEOTIDE SEQUENCE [LARGE SCALE GENOMIC DNA]</scope>
    <source>
        <strain evidence="7">ATCC 38817</strain>
    </source>
</reference>
<organism evidence="7">
    <name type="scientific">Fonticula alba</name>
    <name type="common">Slime mold</name>
    <dbReference type="NCBI Taxonomy" id="691883"/>
    <lineage>
        <taxon>Eukaryota</taxon>
        <taxon>Rotosphaerida</taxon>
        <taxon>Fonticulaceae</taxon>
        <taxon>Fonticula</taxon>
    </lineage>
</organism>
<dbReference type="Proteomes" id="UP000030693">
    <property type="component" value="Unassembled WGS sequence"/>
</dbReference>
<dbReference type="PRINTS" id="PR00070">
    <property type="entry name" value="DHFR"/>
</dbReference>
<dbReference type="RefSeq" id="XP_009495148.1">
    <property type="nucleotide sequence ID" value="XM_009496873.1"/>
</dbReference>
<dbReference type="InterPro" id="IPR024072">
    <property type="entry name" value="DHFR-like_dom_sf"/>
</dbReference>
<sequence length="266" mass="28966">MSPPIMFPEIDCPPPCGQFDLVVAASTNNFIGGDSYIPWTLKSDLAHFRRVTTARPSFVPDSTPFVNVVIMGRITYQSLPDKFRPLPGRLNIVLTRGNSANIPDHPLVRKVGSLDCALNLVQELRRAGPLLTDAGPVAVGSSFVIGGGEIYALAFQHPARRLLFLTRVKVSIDVSLFTRSAFIQDVDTYFTQLKDKTRQLPEEGGLESQVEMWLNSGIMPAVPEADTAPVASEQDTLDKGGDSEEDFLAMMAGAKAADARGRRTSF</sequence>
<dbReference type="GO" id="GO:0004146">
    <property type="term" value="F:dihydrofolate reductase activity"/>
    <property type="evidence" value="ECO:0007669"/>
    <property type="project" value="UniProtKB-EC"/>
</dbReference>
<dbReference type="InterPro" id="IPR001796">
    <property type="entry name" value="DHFR_dom"/>
</dbReference>
<feature type="domain" description="DHFR" evidence="6">
    <location>
        <begin position="18"/>
        <end position="215"/>
    </location>
</feature>
<dbReference type="GO" id="GO:0046654">
    <property type="term" value="P:tetrahydrofolate biosynthetic process"/>
    <property type="evidence" value="ECO:0007669"/>
    <property type="project" value="InterPro"/>
</dbReference>